<evidence type="ECO:0000256" key="2">
    <source>
        <dbReference type="ARBA" id="ARBA00005695"/>
    </source>
</evidence>
<reference evidence="8 9" key="1">
    <citation type="journal article" date="2004" name="Nucleic Acids Res.">
        <title>Genome sequence of Symbiobacterium thermophilum, an uncultivable bacterium that depends on microbial commensalism.</title>
        <authorList>
            <person name="Ueda K."/>
            <person name="Yamashita A."/>
            <person name="Ishikawa J."/>
            <person name="Shimada M."/>
            <person name="Watsuji T."/>
            <person name="Morimura K."/>
            <person name="Ikeda H."/>
            <person name="Hattori M."/>
            <person name="Beppu T."/>
        </authorList>
    </citation>
    <scope>NUCLEOTIDE SEQUENCE [LARGE SCALE GENOMIC DNA]</scope>
    <source>
        <strain evidence="9">T / IAM 14863</strain>
    </source>
</reference>
<dbReference type="GO" id="GO:1904680">
    <property type="term" value="F:peptide transmembrane transporter activity"/>
    <property type="evidence" value="ECO:0007669"/>
    <property type="project" value="TreeGrafter"/>
</dbReference>
<dbReference type="SUPFAM" id="SSF53850">
    <property type="entry name" value="Periplasmic binding protein-like II"/>
    <property type="match status" value="1"/>
</dbReference>
<protein>
    <submittedName>
        <fullName evidence="8">Oligopeptide ABC transporter substrate-binding protein</fullName>
    </submittedName>
</protein>
<dbReference type="HOGENOM" id="CLU_017028_8_4_9"/>
<dbReference type="STRING" id="292459.STH144"/>
<dbReference type="Pfam" id="PF00496">
    <property type="entry name" value="SBP_bac_5"/>
    <property type="match status" value="1"/>
</dbReference>
<dbReference type="PROSITE" id="PS01040">
    <property type="entry name" value="SBP_BACTERIAL_5"/>
    <property type="match status" value="1"/>
</dbReference>
<dbReference type="InterPro" id="IPR000914">
    <property type="entry name" value="SBP_5_dom"/>
</dbReference>
<proteinExistence type="inferred from homology"/>
<evidence type="ECO:0000256" key="5">
    <source>
        <dbReference type="SAM" id="MobiDB-lite"/>
    </source>
</evidence>
<evidence type="ECO:0000256" key="4">
    <source>
        <dbReference type="ARBA" id="ARBA00022729"/>
    </source>
</evidence>
<keyword evidence="4 6" id="KW-0732">Signal</keyword>
<comment type="subcellular location">
    <subcellularLocation>
        <location evidence="1">Cell membrane</location>
        <topology evidence="1">Lipid-anchor</topology>
    </subcellularLocation>
</comment>
<dbReference type="EMBL" id="AP006840">
    <property type="protein sequence ID" value="BAD39129.1"/>
    <property type="molecule type" value="Genomic_DNA"/>
</dbReference>
<comment type="similarity">
    <text evidence="2">Belongs to the bacterial solute-binding protein 5 family.</text>
</comment>
<evidence type="ECO:0000259" key="7">
    <source>
        <dbReference type="Pfam" id="PF00496"/>
    </source>
</evidence>
<accession>Q67T64</accession>
<dbReference type="Gene3D" id="3.10.105.10">
    <property type="entry name" value="Dipeptide-binding Protein, Domain 3"/>
    <property type="match status" value="1"/>
</dbReference>
<dbReference type="Gene3D" id="3.90.76.10">
    <property type="entry name" value="Dipeptide-binding Protein, Domain 1"/>
    <property type="match status" value="1"/>
</dbReference>
<dbReference type="KEGG" id="sth:STH144"/>
<feature type="compositionally biased region" description="Polar residues" evidence="5">
    <location>
        <begin position="27"/>
        <end position="49"/>
    </location>
</feature>
<organism evidence="8 9">
    <name type="scientific">Symbiobacterium thermophilum (strain DSM 24528 / JCM 14929 / IAM 14863 / T)</name>
    <dbReference type="NCBI Taxonomy" id="292459"/>
    <lineage>
        <taxon>Bacteria</taxon>
        <taxon>Bacillati</taxon>
        <taxon>Bacillota</taxon>
        <taxon>Clostridia</taxon>
        <taxon>Eubacteriales</taxon>
        <taxon>Symbiobacteriaceae</taxon>
        <taxon>Symbiobacterium</taxon>
    </lineage>
</organism>
<dbReference type="PANTHER" id="PTHR30290:SF9">
    <property type="entry name" value="OLIGOPEPTIDE-BINDING PROTEIN APPA"/>
    <property type="match status" value="1"/>
</dbReference>
<dbReference type="Proteomes" id="UP000000417">
    <property type="component" value="Chromosome"/>
</dbReference>
<evidence type="ECO:0000313" key="8">
    <source>
        <dbReference type="EMBL" id="BAD39129.1"/>
    </source>
</evidence>
<keyword evidence="3" id="KW-0813">Transport</keyword>
<keyword evidence="9" id="KW-1185">Reference proteome</keyword>
<feature type="chain" id="PRO_5004269972" evidence="6">
    <location>
        <begin position="23"/>
        <end position="565"/>
    </location>
</feature>
<evidence type="ECO:0000313" key="9">
    <source>
        <dbReference type="Proteomes" id="UP000000417"/>
    </source>
</evidence>
<evidence type="ECO:0000256" key="1">
    <source>
        <dbReference type="ARBA" id="ARBA00004193"/>
    </source>
</evidence>
<dbReference type="InterPro" id="IPR023765">
    <property type="entry name" value="SBP_5_CS"/>
</dbReference>
<evidence type="ECO:0000256" key="6">
    <source>
        <dbReference type="SAM" id="SignalP"/>
    </source>
</evidence>
<dbReference type="PANTHER" id="PTHR30290">
    <property type="entry name" value="PERIPLASMIC BINDING COMPONENT OF ABC TRANSPORTER"/>
    <property type="match status" value="1"/>
</dbReference>
<dbReference type="Gene3D" id="3.40.190.10">
    <property type="entry name" value="Periplasmic binding protein-like II"/>
    <property type="match status" value="1"/>
</dbReference>
<dbReference type="GO" id="GO:0042597">
    <property type="term" value="C:periplasmic space"/>
    <property type="evidence" value="ECO:0007669"/>
    <property type="project" value="UniProtKB-ARBA"/>
</dbReference>
<dbReference type="PROSITE" id="PS51257">
    <property type="entry name" value="PROKAR_LIPOPROTEIN"/>
    <property type="match status" value="1"/>
</dbReference>
<dbReference type="AlphaFoldDB" id="Q67T64"/>
<feature type="domain" description="Solute-binding protein family 5" evidence="7">
    <location>
        <begin position="96"/>
        <end position="471"/>
    </location>
</feature>
<dbReference type="eggNOG" id="COG0747">
    <property type="taxonomic scope" value="Bacteria"/>
</dbReference>
<dbReference type="InterPro" id="IPR030678">
    <property type="entry name" value="Peptide/Ni-bd"/>
</dbReference>
<dbReference type="GO" id="GO:0043190">
    <property type="term" value="C:ATP-binding cassette (ABC) transporter complex"/>
    <property type="evidence" value="ECO:0007669"/>
    <property type="project" value="InterPro"/>
</dbReference>
<feature type="signal peptide" evidence="6">
    <location>
        <begin position="1"/>
        <end position="22"/>
    </location>
</feature>
<gene>
    <name evidence="8" type="ordered locus">STH144</name>
</gene>
<sequence length="565" mass="62828">MRISRRAATLMSLLVVTGLALSACGPKQTQNPSGTGGAQTEQPSPSSGQPAVGGNLNLLLEKEPDSFNPILYTTAYGAEIVTQLYATLFEFNEKYEPMPYVAESWEISDDNLTLSIKIREGIKFTDGTDLDAEDVAFTLGAIMDPEYTGARASSLRDVESIEVVDKYNLNIHLKKPSAPLLTNINYGILSKEAFEGYSIADMEKAPASMDKPVGAGPYKLKEYVRGQYVVLERNPDWFMSEHYGGAPFIETLTYKIIPDSQTALAALQNGEIDRLTPEASDVAMLETQFKDKLTAYYWDRNGFGYMTLNNSKAPLDDKRVRQALTLGLDRQAIITGVLENRATIPPGPIPPISWAFDESIQVQQRDVAKAKQLLEEAGFVMNESTGIYERDGQPLKLTFYAGAGSTTTEAIGAIARSSWKEIGVDLDVQMIDFNAMMDNYVAPGKFDVTFSAFSLGLDPDSMYNLFHSSAGRPDANGNVNGFNRARFYNDRVDELLEKAREEFEPAKRKEYYAEFQRIIVDEAPVIMIYSNIYTDFVNSRVKGVVNMPGYGATSDYIYRWYINEK</sequence>
<feature type="region of interest" description="Disordered" evidence="5">
    <location>
        <begin position="26"/>
        <end position="54"/>
    </location>
</feature>
<dbReference type="PIRSF" id="PIRSF002741">
    <property type="entry name" value="MppA"/>
    <property type="match status" value="1"/>
</dbReference>
<dbReference type="GO" id="GO:0015833">
    <property type="term" value="P:peptide transport"/>
    <property type="evidence" value="ECO:0007669"/>
    <property type="project" value="TreeGrafter"/>
</dbReference>
<dbReference type="InterPro" id="IPR039424">
    <property type="entry name" value="SBP_5"/>
</dbReference>
<dbReference type="OrthoDB" id="9772924at2"/>
<evidence type="ECO:0000256" key="3">
    <source>
        <dbReference type="ARBA" id="ARBA00022448"/>
    </source>
</evidence>
<name>Q67T64_SYMTH</name>
<dbReference type="RefSeq" id="WP_011194279.1">
    <property type="nucleotide sequence ID" value="NC_006177.1"/>
</dbReference>